<sequence length="151" mass="16641">MWAVTSLERLVSELDLDAKGVWDLEPRLYALSPAADLMAAHPELRATLSLSLEKDPGALTAIAQEENPTNENVEEFLAGINWASEVVGVAIVLERLINEPSEDVRITAAVLRDGSHHCAIRFRRYDFDDSVLYGAELVPQLIEALAETLTD</sequence>
<reference evidence="1" key="1">
    <citation type="submission" date="2016-10" db="EMBL/GenBank/DDBJ databases">
        <title>Sequence of Gallionella enrichment culture.</title>
        <authorList>
            <person name="Poehlein A."/>
            <person name="Muehling M."/>
            <person name="Daniel R."/>
        </authorList>
    </citation>
    <scope>NUCLEOTIDE SEQUENCE</scope>
</reference>
<accession>A0A1J5QNW1</accession>
<protein>
    <submittedName>
        <fullName evidence="1">Uncharacterized protein</fullName>
    </submittedName>
</protein>
<evidence type="ECO:0000313" key="1">
    <source>
        <dbReference type="EMBL" id="OIQ85254.1"/>
    </source>
</evidence>
<proteinExistence type="predicted"/>
<comment type="caution">
    <text evidence="1">The sequence shown here is derived from an EMBL/GenBank/DDBJ whole genome shotgun (WGS) entry which is preliminary data.</text>
</comment>
<dbReference type="InterPro" id="IPR047681">
    <property type="entry name" value="PPA1309-like"/>
</dbReference>
<dbReference type="NCBIfam" id="NF040618">
    <property type="entry name" value="PPA1309_fam"/>
    <property type="match status" value="1"/>
</dbReference>
<gene>
    <name evidence="1" type="ORF">GALL_329070</name>
</gene>
<name>A0A1J5QNW1_9ZZZZ</name>
<dbReference type="AlphaFoldDB" id="A0A1J5QNW1"/>
<organism evidence="1">
    <name type="scientific">mine drainage metagenome</name>
    <dbReference type="NCBI Taxonomy" id="410659"/>
    <lineage>
        <taxon>unclassified sequences</taxon>
        <taxon>metagenomes</taxon>
        <taxon>ecological metagenomes</taxon>
    </lineage>
</organism>
<dbReference type="EMBL" id="MLJW01000557">
    <property type="protein sequence ID" value="OIQ85254.1"/>
    <property type="molecule type" value="Genomic_DNA"/>
</dbReference>